<evidence type="ECO:0000313" key="2">
    <source>
        <dbReference type="EMBL" id="KAG5586494.1"/>
    </source>
</evidence>
<feature type="compositionally biased region" description="Low complexity" evidence="1">
    <location>
        <begin position="68"/>
        <end position="82"/>
    </location>
</feature>
<accession>A0A9J5XH63</accession>
<protein>
    <submittedName>
        <fullName evidence="2">Uncharacterized protein</fullName>
    </submittedName>
</protein>
<comment type="caution">
    <text evidence="2">The sequence shown here is derived from an EMBL/GenBank/DDBJ whole genome shotgun (WGS) entry which is preliminary data.</text>
</comment>
<proteinExistence type="predicted"/>
<name>A0A9J5XH63_SOLCO</name>
<sequence>MPILMQATMNSTPQMLIQATMKNILAMLTQANLRRAVAWPKDLDSQMAKGSSRAVVKTTGHEGGRGPLGSSLPRLGSLVPLV</sequence>
<reference evidence="2 3" key="1">
    <citation type="submission" date="2020-09" db="EMBL/GenBank/DDBJ databases">
        <title>De no assembly of potato wild relative species, Solanum commersonii.</title>
        <authorList>
            <person name="Cho K."/>
        </authorList>
    </citation>
    <scope>NUCLEOTIDE SEQUENCE [LARGE SCALE GENOMIC DNA]</scope>
    <source>
        <strain evidence="2">LZ3.2</strain>
        <tissue evidence="2">Leaf</tissue>
    </source>
</reference>
<dbReference type="AlphaFoldDB" id="A0A9J5XH63"/>
<dbReference type="EMBL" id="JACXVP010000009">
    <property type="protein sequence ID" value="KAG5586494.1"/>
    <property type="molecule type" value="Genomic_DNA"/>
</dbReference>
<gene>
    <name evidence="2" type="ORF">H5410_046928</name>
</gene>
<keyword evidence="3" id="KW-1185">Reference proteome</keyword>
<dbReference type="Proteomes" id="UP000824120">
    <property type="component" value="Chromosome 9"/>
</dbReference>
<evidence type="ECO:0000256" key="1">
    <source>
        <dbReference type="SAM" id="MobiDB-lite"/>
    </source>
</evidence>
<evidence type="ECO:0000313" key="3">
    <source>
        <dbReference type="Proteomes" id="UP000824120"/>
    </source>
</evidence>
<organism evidence="2 3">
    <name type="scientific">Solanum commersonii</name>
    <name type="common">Commerson's wild potato</name>
    <name type="synonym">Commerson's nightshade</name>
    <dbReference type="NCBI Taxonomy" id="4109"/>
    <lineage>
        <taxon>Eukaryota</taxon>
        <taxon>Viridiplantae</taxon>
        <taxon>Streptophyta</taxon>
        <taxon>Embryophyta</taxon>
        <taxon>Tracheophyta</taxon>
        <taxon>Spermatophyta</taxon>
        <taxon>Magnoliopsida</taxon>
        <taxon>eudicotyledons</taxon>
        <taxon>Gunneridae</taxon>
        <taxon>Pentapetalae</taxon>
        <taxon>asterids</taxon>
        <taxon>lamiids</taxon>
        <taxon>Solanales</taxon>
        <taxon>Solanaceae</taxon>
        <taxon>Solanoideae</taxon>
        <taxon>Solaneae</taxon>
        <taxon>Solanum</taxon>
    </lineage>
</organism>
<feature type="region of interest" description="Disordered" evidence="1">
    <location>
        <begin position="48"/>
        <end position="82"/>
    </location>
</feature>